<feature type="domain" description="HTH bat-type" evidence="1">
    <location>
        <begin position="71"/>
        <end position="122"/>
    </location>
</feature>
<evidence type="ECO:0000313" key="2">
    <source>
        <dbReference type="EMBL" id="HIH09399.1"/>
    </source>
</evidence>
<evidence type="ECO:0000259" key="1">
    <source>
        <dbReference type="Pfam" id="PF04967"/>
    </source>
</evidence>
<dbReference type="Proteomes" id="UP000565078">
    <property type="component" value="Unassembled WGS sequence"/>
</dbReference>
<dbReference type="PANTHER" id="PTHR34236">
    <property type="entry name" value="DIMETHYL SULFOXIDE REDUCTASE TRANSCRIPTIONAL ACTIVATOR"/>
    <property type="match status" value="1"/>
</dbReference>
<sequence length="128" mass="14754">MMLYYKSSMTFVEPTLNSQDGHEYWTVAATNKETIHEFFAQLKKHMDMAKIIYVKEENDIDFAFPLVTKKLSKKQKKTLGIALEKGYYSFPRKCKLEDIAKASGTSIATVQEHLRRAEAKILNLSMVI</sequence>
<accession>A0A7J4IYQ0</accession>
<name>A0A7J4IYQ0_9ARCH</name>
<dbReference type="AlphaFoldDB" id="A0A7J4IYQ0"/>
<reference evidence="3" key="1">
    <citation type="journal article" date="2020" name="bioRxiv">
        <title>A rank-normalized archaeal taxonomy based on genome phylogeny resolves widespread incomplete and uneven classifications.</title>
        <authorList>
            <person name="Rinke C."/>
            <person name="Chuvochina M."/>
            <person name="Mussig A.J."/>
            <person name="Chaumeil P.-A."/>
            <person name="Waite D.W."/>
            <person name="Whitman W.B."/>
            <person name="Parks D.H."/>
            <person name="Hugenholtz P."/>
        </authorList>
    </citation>
    <scope>NUCLEOTIDE SEQUENCE [LARGE SCALE GENOMIC DNA]</scope>
</reference>
<comment type="caution">
    <text evidence="2">The sequence shown here is derived from an EMBL/GenBank/DDBJ whole genome shotgun (WGS) entry which is preliminary data.</text>
</comment>
<dbReference type="InterPro" id="IPR007050">
    <property type="entry name" value="HTH_bacterioopsin"/>
</dbReference>
<dbReference type="PANTHER" id="PTHR34236:SF1">
    <property type="entry name" value="DIMETHYL SULFOXIDE REDUCTASE TRANSCRIPTIONAL ACTIVATOR"/>
    <property type="match status" value="1"/>
</dbReference>
<evidence type="ECO:0000313" key="3">
    <source>
        <dbReference type="Proteomes" id="UP000565078"/>
    </source>
</evidence>
<dbReference type="EMBL" id="DUGC01000034">
    <property type="protein sequence ID" value="HIH09399.1"/>
    <property type="molecule type" value="Genomic_DNA"/>
</dbReference>
<dbReference type="Pfam" id="PF04967">
    <property type="entry name" value="HTH_10"/>
    <property type="match status" value="1"/>
</dbReference>
<proteinExistence type="predicted"/>
<organism evidence="2 3">
    <name type="scientific">Candidatus Iainarchaeum sp</name>
    <dbReference type="NCBI Taxonomy" id="3101447"/>
    <lineage>
        <taxon>Archaea</taxon>
        <taxon>Candidatus Iainarchaeota</taxon>
        <taxon>Candidatus Iainarchaeia</taxon>
        <taxon>Candidatus Iainarchaeales</taxon>
        <taxon>Candidatus Iainarchaeaceae</taxon>
        <taxon>Candidatus Iainarchaeum</taxon>
    </lineage>
</organism>
<protein>
    <recommendedName>
        <fullName evidence="1">HTH bat-type domain-containing protein</fullName>
    </recommendedName>
</protein>
<gene>
    <name evidence="2" type="ORF">HA254_01895</name>
</gene>